<dbReference type="GO" id="GO:0042910">
    <property type="term" value="F:xenobiotic transmembrane transporter activity"/>
    <property type="evidence" value="ECO:0007669"/>
    <property type="project" value="TreeGrafter"/>
</dbReference>
<feature type="transmembrane region" description="Helical" evidence="1">
    <location>
        <begin position="1011"/>
        <end position="1035"/>
    </location>
</feature>
<evidence type="ECO:0000313" key="3">
    <source>
        <dbReference type="Proteomes" id="UP000430670"/>
    </source>
</evidence>
<dbReference type="PANTHER" id="PTHR32063">
    <property type="match status" value="1"/>
</dbReference>
<name>A0A6I3SL81_HELMO</name>
<comment type="caution">
    <text evidence="2">The sequence shown here is derived from an EMBL/GenBank/DDBJ whole genome shotgun (WGS) entry which is preliminary data.</text>
</comment>
<sequence>MRLTEFAVKRPVAMTMIVLMFVVLGLYSYRMLGVDLYPNVNIPYVTVSVSYPGAGAEEVEKQVLKPIESSVASISKIKSTMSQASEGFGFVVVEFELSANADQAAIDVQKKVDSIKGQLPEDAKDPVVVKMDMNSAPVITLSVVSPRPIEETYDLVDNILKERLLKVAGVTDVSLVGGKKRQVQVQIDKAKLEGYGLSVNTVVNRLDKENLNQPSGRLDRPDLEYNVRVMGEFKSVKEVEDIQIPLANGHSIPLKNIATVKDDYEEMRTFSRLNGEASIAAAVFKQSDASIVDVGDAVKKALPAIEKDLPPDVQVHIARDFSQYVHLSLNGTRWSILEGIVTTAFALFIFLREWRSMLTVIIAIPTSLISTLMGMYFAGFTFNMMSLMGMALCIGILVDDSIVVLENIHRHRDMGKGTVEAVLEGRSEIGMAAIAITLSDVVVFAPIAFMGGMVGQFFRQFGLTVVIATLFSLFVSFTLTPMLASRFYMEEDPETKQLKAKKRQASILGWVLRKIEPLSNRFWSLTERVGDRSSSDYMKALAWALKHRKTVIAAALAAVMASLTLIPLGLVGFEFMPKSDQGELTINLEMANGTPVATTDQAVKEIEAYLKTIPEIKYFQSSIGTSGGGASAVGSNKANIGIQLYSKAERSRSMWQIGDELRLFAKQFTKGDIRVLESESGGGPPGTAIQLEVSGPDYDRLLTLADQVKTIAKETPGAIEVDSNFRFGQPEVQITIDRARASTYGLTVDDISRTLRASLNGDVATSYRTGDDDVDVLVRLNGVNKASVDELKRITVTTSAGQLVPIGLIADVKKGSGPTEIHRIDRQRTITISGNLKKGTAQSAFNNELNQRLAQLKLPPGYSIKQAGSTQDMEETGVQLISAFLLSITLVYMVLAILYESYVTPMIRMMSLPLGLIGALIALAVTGKTINLFSGIGIIMMDGLVAKNGTLLIDYTNTLVERGKPLREALVEAGKTRLRPIMMTTFTMIFGMLPVAAAVTEGTEVRSGMAVVLIGGLITSTVFTLVVIPVFYTLIDDFINWRKRKKMERLRKQVARIEAKAAIDA</sequence>
<dbReference type="GO" id="GO:0005886">
    <property type="term" value="C:plasma membrane"/>
    <property type="evidence" value="ECO:0007669"/>
    <property type="project" value="TreeGrafter"/>
</dbReference>
<dbReference type="Pfam" id="PF00873">
    <property type="entry name" value="ACR_tran"/>
    <property type="match status" value="1"/>
</dbReference>
<dbReference type="AlphaFoldDB" id="A0A6I3SL81"/>
<evidence type="ECO:0000313" key="2">
    <source>
        <dbReference type="EMBL" id="MTV49247.1"/>
    </source>
</evidence>
<feature type="transmembrane region" description="Helical" evidence="1">
    <location>
        <begin position="358"/>
        <end position="378"/>
    </location>
</feature>
<accession>A0A6I3SL81</accession>
<reference evidence="2 3" key="1">
    <citation type="submission" date="2019-11" db="EMBL/GenBank/DDBJ databases">
        <title>Whole-genome sequence of a the green, strictly anaerobic photosynthetic bacterium Heliobacillus mobilis DSM 6151.</title>
        <authorList>
            <person name="Kyndt J.A."/>
            <person name="Meyer T.E."/>
        </authorList>
    </citation>
    <scope>NUCLEOTIDE SEQUENCE [LARGE SCALE GENOMIC DNA]</scope>
    <source>
        <strain evidence="2 3">DSM 6151</strain>
    </source>
</reference>
<feature type="transmembrane region" description="Helical" evidence="1">
    <location>
        <begin position="911"/>
        <end position="930"/>
    </location>
</feature>
<dbReference type="RefSeq" id="WP_155476340.1">
    <property type="nucleotide sequence ID" value="NZ_WNKU01000009.1"/>
</dbReference>
<dbReference type="OrthoDB" id="9757876at2"/>
<feature type="transmembrane region" description="Helical" evidence="1">
    <location>
        <begin position="429"/>
        <end position="449"/>
    </location>
</feature>
<keyword evidence="1" id="KW-0472">Membrane</keyword>
<dbReference type="EMBL" id="WNKU01000009">
    <property type="protein sequence ID" value="MTV49247.1"/>
    <property type="molecule type" value="Genomic_DNA"/>
</dbReference>
<dbReference type="PRINTS" id="PR00702">
    <property type="entry name" value="ACRIFLAVINRP"/>
</dbReference>
<dbReference type="SUPFAM" id="SSF82714">
    <property type="entry name" value="Multidrug efflux transporter AcrB TolC docking domain, DN and DC subdomains"/>
    <property type="match status" value="2"/>
</dbReference>
<feature type="transmembrane region" description="Helical" evidence="1">
    <location>
        <begin position="981"/>
        <end position="999"/>
    </location>
</feature>
<dbReference type="Gene3D" id="3.30.70.1430">
    <property type="entry name" value="Multidrug efflux transporter AcrB pore domain"/>
    <property type="match status" value="2"/>
</dbReference>
<dbReference type="InterPro" id="IPR027463">
    <property type="entry name" value="AcrB_DN_DC_subdom"/>
</dbReference>
<dbReference type="PANTHER" id="PTHR32063:SF0">
    <property type="entry name" value="SWARMING MOTILITY PROTEIN SWRC"/>
    <property type="match status" value="1"/>
</dbReference>
<protein>
    <submittedName>
        <fullName evidence="2">MMPL family transporter</fullName>
    </submittedName>
</protein>
<dbReference type="Gene3D" id="1.20.1640.10">
    <property type="entry name" value="Multidrug efflux transporter AcrB transmembrane domain"/>
    <property type="match status" value="2"/>
</dbReference>
<feature type="transmembrane region" description="Helical" evidence="1">
    <location>
        <begin position="12"/>
        <end position="29"/>
    </location>
</feature>
<keyword evidence="3" id="KW-1185">Reference proteome</keyword>
<keyword evidence="1" id="KW-1133">Transmembrane helix</keyword>
<feature type="transmembrane region" description="Helical" evidence="1">
    <location>
        <begin position="880"/>
        <end position="899"/>
    </location>
</feature>
<organism evidence="2 3">
    <name type="scientific">Heliobacterium mobile</name>
    <name type="common">Heliobacillus mobilis</name>
    <dbReference type="NCBI Taxonomy" id="28064"/>
    <lineage>
        <taxon>Bacteria</taxon>
        <taxon>Bacillati</taxon>
        <taxon>Bacillota</taxon>
        <taxon>Clostridia</taxon>
        <taxon>Eubacteriales</taxon>
        <taxon>Heliobacteriaceae</taxon>
        <taxon>Heliobacterium</taxon>
    </lineage>
</organism>
<evidence type="ECO:0000256" key="1">
    <source>
        <dbReference type="SAM" id="Phobius"/>
    </source>
</evidence>
<dbReference type="Gene3D" id="3.30.70.1320">
    <property type="entry name" value="Multidrug efflux transporter AcrB pore domain like"/>
    <property type="match status" value="1"/>
</dbReference>
<dbReference type="Gene3D" id="3.30.2090.10">
    <property type="entry name" value="Multidrug efflux transporter AcrB TolC docking domain, DN and DC subdomains"/>
    <property type="match status" value="2"/>
</dbReference>
<proteinExistence type="predicted"/>
<feature type="transmembrane region" description="Helical" evidence="1">
    <location>
        <begin position="461"/>
        <end position="479"/>
    </location>
</feature>
<dbReference type="SUPFAM" id="SSF82866">
    <property type="entry name" value="Multidrug efflux transporter AcrB transmembrane domain"/>
    <property type="match status" value="2"/>
</dbReference>
<dbReference type="InterPro" id="IPR001036">
    <property type="entry name" value="Acrflvin-R"/>
</dbReference>
<gene>
    <name evidence="2" type="ORF">GJ688_09680</name>
</gene>
<dbReference type="Gene3D" id="3.30.70.1440">
    <property type="entry name" value="Multidrug efflux transporter AcrB pore domain"/>
    <property type="match status" value="1"/>
</dbReference>
<dbReference type="Proteomes" id="UP000430670">
    <property type="component" value="Unassembled WGS sequence"/>
</dbReference>
<keyword evidence="1" id="KW-0812">Transmembrane</keyword>
<feature type="transmembrane region" description="Helical" evidence="1">
    <location>
        <begin position="551"/>
        <end position="573"/>
    </location>
</feature>
<feature type="transmembrane region" description="Helical" evidence="1">
    <location>
        <begin position="334"/>
        <end position="351"/>
    </location>
</feature>
<dbReference type="SUPFAM" id="SSF82693">
    <property type="entry name" value="Multidrug efflux transporter AcrB pore domain, PN1, PN2, PC1 and PC2 subdomains"/>
    <property type="match status" value="3"/>
</dbReference>